<dbReference type="EMBL" id="JANKJG010000015">
    <property type="protein sequence ID" value="MCR8828039.1"/>
    <property type="molecule type" value="Genomic_DNA"/>
</dbReference>
<keyword evidence="3" id="KW-1185">Reference proteome</keyword>
<dbReference type="Proteomes" id="UP001165396">
    <property type="component" value="Unassembled WGS sequence"/>
</dbReference>
<evidence type="ECO:0000313" key="3">
    <source>
        <dbReference type="Proteomes" id="UP001165396"/>
    </source>
</evidence>
<name>A0ABT1Z4H9_9RHOB</name>
<organism evidence="2 3">
    <name type="scientific">Pseudosulfitobacter koreensis</name>
    <dbReference type="NCBI Taxonomy" id="2968472"/>
    <lineage>
        <taxon>Bacteria</taxon>
        <taxon>Pseudomonadati</taxon>
        <taxon>Pseudomonadota</taxon>
        <taxon>Alphaproteobacteria</taxon>
        <taxon>Rhodobacterales</taxon>
        <taxon>Roseobacteraceae</taxon>
        <taxon>Pseudosulfitobacter</taxon>
    </lineage>
</organism>
<dbReference type="PROSITE" id="PS51197">
    <property type="entry name" value="HTH_RRF2_2"/>
    <property type="match status" value="1"/>
</dbReference>
<dbReference type="Pfam" id="PF02082">
    <property type="entry name" value="Rrf2"/>
    <property type="match status" value="1"/>
</dbReference>
<dbReference type="PANTHER" id="PTHR33221">
    <property type="entry name" value="WINGED HELIX-TURN-HELIX TRANSCRIPTIONAL REGULATOR, RRF2 FAMILY"/>
    <property type="match status" value="1"/>
</dbReference>
<keyword evidence="1" id="KW-0238">DNA-binding</keyword>
<dbReference type="Gene3D" id="1.10.10.10">
    <property type="entry name" value="Winged helix-like DNA-binding domain superfamily/Winged helix DNA-binding domain"/>
    <property type="match status" value="1"/>
</dbReference>
<gene>
    <name evidence="2" type="ORF">NTA49_15975</name>
</gene>
<accession>A0ABT1Z4H9</accession>
<sequence>MLIQSESRMRLTSYTDFGLRALMRMVSARNRVFSTTEITDEFGILRNHLNKIIQCLSQYGFVQTHRGADGGAMLARPAGEIGLGNLVQLLERDQALVKCFSPDGSCCITLSGWLKGKLHAAEVAFLAELDRSTLADIALPARVAAVADGG</sequence>
<proteinExistence type="predicted"/>
<protein>
    <submittedName>
        <fullName evidence="2">Rrf2 family transcriptional regulator</fullName>
    </submittedName>
</protein>
<dbReference type="SUPFAM" id="SSF46785">
    <property type="entry name" value="Winged helix' DNA-binding domain"/>
    <property type="match status" value="1"/>
</dbReference>
<dbReference type="RefSeq" id="WP_258295810.1">
    <property type="nucleotide sequence ID" value="NZ_JANKJG010000015.1"/>
</dbReference>
<reference evidence="2" key="1">
    <citation type="submission" date="2022-07" db="EMBL/GenBank/DDBJ databases">
        <title>Pseudosulfitobacter sp. strain AP-MA-4, whole genome sequence.</title>
        <authorList>
            <person name="Jiang Y."/>
        </authorList>
    </citation>
    <scope>NUCLEOTIDE SEQUENCE</scope>
    <source>
        <strain evidence="2">AP-MA-4</strain>
    </source>
</reference>
<comment type="caution">
    <text evidence="2">The sequence shown here is derived from an EMBL/GenBank/DDBJ whole genome shotgun (WGS) entry which is preliminary data.</text>
</comment>
<dbReference type="PANTHER" id="PTHR33221:SF4">
    <property type="entry name" value="HTH-TYPE TRANSCRIPTIONAL REPRESSOR NSRR"/>
    <property type="match status" value="1"/>
</dbReference>
<dbReference type="InterPro" id="IPR000944">
    <property type="entry name" value="Tscrpt_reg_Rrf2"/>
</dbReference>
<dbReference type="InterPro" id="IPR036390">
    <property type="entry name" value="WH_DNA-bd_sf"/>
</dbReference>
<evidence type="ECO:0000256" key="1">
    <source>
        <dbReference type="ARBA" id="ARBA00023125"/>
    </source>
</evidence>
<dbReference type="InterPro" id="IPR036388">
    <property type="entry name" value="WH-like_DNA-bd_sf"/>
</dbReference>
<evidence type="ECO:0000313" key="2">
    <source>
        <dbReference type="EMBL" id="MCR8828039.1"/>
    </source>
</evidence>
<dbReference type="NCBIfam" id="TIGR00738">
    <property type="entry name" value="rrf2_super"/>
    <property type="match status" value="1"/>
</dbReference>